<dbReference type="EMBL" id="SZYD01000015">
    <property type="protein sequence ID" value="KAD3641612.1"/>
    <property type="molecule type" value="Genomic_DNA"/>
</dbReference>
<evidence type="ECO:0000313" key="2">
    <source>
        <dbReference type="EMBL" id="KAD3641612.1"/>
    </source>
</evidence>
<sequence>MFDMCSIVVEKLLHQPYAPNLTVQYCKGKSFAPNLCSKFNRLLLQCFQGIECADLVTKSTSTDMTSIPLPVLEISGKTTKFHAQASKDTRSGAIRCVVKKVTMAEINTENDLLTIRPTTVPHTPQPQQAPSRNQLATKRPNLFPEGSNTSASKKPK</sequence>
<evidence type="ECO:0000256" key="1">
    <source>
        <dbReference type="SAM" id="MobiDB-lite"/>
    </source>
</evidence>
<reference evidence="2 3" key="1">
    <citation type="submission" date="2019-05" db="EMBL/GenBank/DDBJ databases">
        <title>Mikania micrantha, genome provides insights into the molecular mechanism of rapid growth.</title>
        <authorList>
            <person name="Liu B."/>
        </authorList>
    </citation>
    <scope>NUCLEOTIDE SEQUENCE [LARGE SCALE GENOMIC DNA]</scope>
    <source>
        <strain evidence="2">NLD-2019</strain>
        <tissue evidence="2">Leaf</tissue>
    </source>
</reference>
<dbReference type="AlphaFoldDB" id="A0A5N6MNI8"/>
<protein>
    <submittedName>
        <fullName evidence="2">Uncharacterized protein</fullName>
    </submittedName>
</protein>
<comment type="caution">
    <text evidence="2">The sequence shown here is derived from an EMBL/GenBank/DDBJ whole genome shotgun (WGS) entry which is preliminary data.</text>
</comment>
<keyword evidence="3" id="KW-1185">Reference proteome</keyword>
<feature type="region of interest" description="Disordered" evidence="1">
    <location>
        <begin position="116"/>
        <end position="156"/>
    </location>
</feature>
<dbReference type="Proteomes" id="UP000326396">
    <property type="component" value="Linkage Group LG5"/>
</dbReference>
<evidence type="ECO:0000313" key="3">
    <source>
        <dbReference type="Proteomes" id="UP000326396"/>
    </source>
</evidence>
<organism evidence="2 3">
    <name type="scientific">Mikania micrantha</name>
    <name type="common">bitter vine</name>
    <dbReference type="NCBI Taxonomy" id="192012"/>
    <lineage>
        <taxon>Eukaryota</taxon>
        <taxon>Viridiplantae</taxon>
        <taxon>Streptophyta</taxon>
        <taxon>Embryophyta</taxon>
        <taxon>Tracheophyta</taxon>
        <taxon>Spermatophyta</taxon>
        <taxon>Magnoliopsida</taxon>
        <taxon>eudicotyledons</taxon>
        <taxon>Gunneridae</taxon>
        <taxon>Pentapetalae</taxon>
        <taxon>asterids</taxon>
        <taxon>campanulids</taxon>
        <taxon>Asterales</taxon>
        <taxon>Asteraceae</taxon>
        <taxon>Asteroideae</taxon>
        <taxon>Heliantheae alliance</taxon>
        <taxon>Eupatorieae</taxon>
        <taxon>Mikania</taxon>
    </lineage>
</organism>
<accession>A0A5N6MNI8</accession>
<name>A0A5N6MNI8_9ASTR</name>
<feature type="compositionally biased region" description="Low complexity" evidence="1">
    <location>
        <begin position="117"/>
        <end position="130"/>
    </location>
</feature>
<proteinExistence type="predicted"/>
<feature type="compositionally biased region" description="Polar residues" evidence="1">
    <location>
        <begin position="146"/>
        <end position="156"/>
    </location>
</feature>
<gene>
    <name evidence="2" type="ORF">E3N88_30836</name>
</gene>